<evidence type="ECO:0000313" key="2">
    <source>
        <dbReference type="EMBL" id="AZV44732.1"/>
    </source>
</evidence>
<reference evidence="2 3" key="1">
    <citation type="submission" date="2018-01" db="EMBL/GenBank/DDBJ databases">
        <title>Bacillus asahii Genome sequencing and assembly.</title>
        <authorList>
            <person name="Jiang H."/>
            <person name="Feng Y."/>
            <person name="Zhao F."/>
            <person name="Lin X."/>
        </authorList>
    </citation>
    <scope>NUCLEOTIDE SEQUENCE [LARGE SCALE GENOMIC DNA]</scope>
    <source>
        <strain evidence="2 3">OM18</strain>
    </source>
</reference>
<dbReference type="PROSITE" id="PS50977">
    <property type="entry name" value="HTH_TETR_2"/>
    <property type="match status" value="1"/>
</dbReference>
<dbReference type="InterPro" id="IPR050109">
    <property type="entry name" value="HTH-type_TetR-like_transc_reg"/>
</dbReference>
<dbReference type="PANTHER" id="PTHR30055">
    <property type="entry name" value="HTH-TYPE TRANSCRIPTIONAL REGULATOR RUTR"/>
    <property type="match status" value="1"/>
</dbReference>
<dbReference type="GO" id="GO:0000976">
    <property type="term" value="F:transcription cis-regulatory region binding"/>
    <property type="evidence" value="ECO:0007669"/>
    <property type="project" value="TreeGrafter"/>
</dbReference>
<dbReference type="RefSeq" id="WP_164853291.1">
    <property type="nucleotide sequence ID" value="NZ_CP026095.1"/>
</dbReference>
<dbReference type="Proteomes" id="UP000283095">
    <property type="component" value="Chromosome"/>
</dbReference>
<keyword evidence="1" id="KW-0238">DNA-binding</keyword>
<dbReference type="InterPro" id="IPR001647">
    <property type="entry name" value="HTH_TetR"/>
</dbReference>
<proteinExistence type="predicted"/>
<name>A0A3Q9RQX1_9BACI</name>
<gene>
    <name evidence="2" type="ORF">BAOM_4125</name>
</gene>
<dbReference type="NCBIfam" id="NF037937">
    <property type="entry name" value="septum_RefZ"/>
    <property type="match status" value="1"/>
</dbReference>
<sequence length="220" mass="25987">MNRQTSTKQEILDAALYLFHLKGYHATSIRDIANKAKVNPANIAYYFKNKQGLLEYCFMFYLEKYIAVLERNVVMLEQKGPQQCLVDLVTDILEFQREYFLAARFIYGESALDTNLNREIHSTYFMKEKYYFQHLLDEGIKTRVFQSVSVPLYLLQLKSLLTAPVLHPNYATEVLYVFPQEAYYMNRFADEVKRFIEQTLFHPDHDQAKLFSRPELFTGV</sequence>
<dbReference type="KEGG" id="pasa:BAOM_4125"/>
<evidence type="ECO:0000313" key="3">
    <source>
        <dbReference type="Proteomes" id="UP000283095"/>
    </source>
</evidence>
<dbReference type="Pfam" id="PF00440">
    <property type="entry name" value="TetR_N"/>
    <property type="match status" value="1"/>
</dbReference>
<dbReference type="AlphaFoldDB" id="A0A3Q9RQX1"/>
<protein>
    <submittedName>
        <fullName evidence="2">Uncharacterized protein</fullName>
    </submittedName>
</protein>
<dbReference type="InterPro" id="IPR009057">
    <property type="entry name" value="Homeodomain-like_sf"/>
</dbReference>
<organism evidence="2 3">
    <name type="scientific">Peribacillus asahii</name>
    <dbReference type="NCBI Taxonomy" id="228899"/>
    <lineage>
        <taxon>Bacteria</taxon>
        <taxon>Bacillati</taxon>
        <taxon>Bacillota</taxon>
        <taxon>Bacilli</taxon>
        <taxon>Bacillales</taxon>
        <taxon>Bacillaceae</taxon>
        <taxon>Peribacillus</taxon>
    </lineage>
</organism>
<dbReference type="PRINTS" id="PR00455">
    <property type="entry name" value="HTHTETR"/>
</dbReference>
<dbReference type="SUPFAM" id="SSF46689">
    <property type="entry name" value="Homeodomain-like"/>
    <property type="match status" value="1"/>
</dbReference>
<dbReference type="PANTHER" id="PTHR30055:SF199">
    <property type="entry name" value="HTH-TYPE TRANSCRIPTIONAL REGULATOR YTTP-RELATED"/>
    <property type="match status" value="1"/>
</dbReference>
<evidence type="ECO:0000256" key="1">
    <source>
        <dbReference type="ARBA" id="ARBA00023125"/>
    </source>
</evidence>
<accession>A0A3Q9RQX1</accession>
<dbReference type="EMBL" id="CP026095">
    <property type="protein sequence ID" value="AZV44732.1"/>
    <property type="molecule type" value="Genomic_DNA"/>
</dbReference>
<dbReference type="GO" id="GO:0003700">
    <property type="term" value="F:DNA-binding transcription factor activity"/>
    <property type="evidence" value="ECO:0007669"/>
    <property type="project" value="TreeGrafter"/>
</dbReference>
<dbReference type="Gene3D" id="1.10.357.10">
    <property type="entry name" value="Tetracycline Repressor, domain 2"/>
    <property type="match status" value="1"/>
</dbReference>